<keyword evidence="1" id="KW-0238">DNA-binding</keyword>
<gene>
    <name evidence="1" type="ORF">CWS20_27420</name>
</gene>
<dbReference type="RefSeq" id="WP_066194082.1">
    <property type="nucleotide sequence ID" value="NZ_CP194732.1"/>
</dbReference>
<dbReference type="Gene3D" id="1.10.150.20">
    <property type="entry name" value="5' to 3' exonuclease, C-terminal subdomain"/>
    <property type="match status" value="1"/>
</dbReference>
<proteinExistence type="predicted"/>
<evidence type="ECO:0000313" key="1">
    <source>
        <dbReference type="EMBL" id="PKG25769.1"/>
    </source>
</evidence>
<comment type="caution">
    <text evidence="1">The sequence shown here is derived from an EMBL/GenBank/DDBJ whole genome shotgun (WGS) entry which is preliminary data.</text>
</comment>
<dbReference type="GO" id="GO:0003677">
    <property type="term" value="F:DNA binding"/>
    <property type="evidence" value="ECO:0007669"/>
    <property type="project" value="UniProtKB-KW"/>
</dbReference>
<dbReference type="EMBL" id="PISD01000098">
    <property type="protein sequence ID" value="PKG25769.1"/>
    <property type="molecule type" value="Genomic_DNA"/>
</dbReference>
<name>A0A2N0Z8D6_9BACI</name>
<protein>
    <submittedName>
        <fullName evidence="1">DNA-binding protein</fullName>
    </submittedName>
</protein>
<sequence>MVQNKRKNVESDIPNISKPANSALALAGYVKLEQFEKVTESDLLKLHGVGPKGIRILREALKENGISFAKE</sequence>
<accession>A0A2N0Z8D6</accession>
<dbReference type="AlphaFoldDB" id="A0A2N0Z8D6"/>
<keyword evidence="2" id="KW-1185">Reference proteome</keyword>
<dbReference type="Proteomes" id="UP000233343">
    <property type="component" value="Unassembled WGS sequence"/>
</dbReference>
<evidence type="ECO:0000313" key="2">
    <source>
        <dbReference type="Proteomes" id="UP000233343"/>
    </source>
</evidence>
<reference evidence="1 2" key="1">
    <citation type="journal article" date="2010" name="Int. J. Syst. Evol. Microbiol.">
        <title>Bacillus horneckiae sp. nov., isolated from a spacecraft-assembly clean room.</title>
        <authorList>
            <person name="Vaishampayan P."/>
            <person name="Probst A."/>
            <person name="Krishnamurthi S."/>
            <person name="Ghosh S."/>
            <person name="Osman S."/>
            <person name="McDowall A."/>
            <person name="Ruckmani A."/>
            <person name="Mayilraj S."/>
            <person name="Venkateswaran K."/>
        </authorList>
    </citation>
    <scope>NUCLEOTIDE SEQUENCE [LARGE SCALE GENOMIC DNA]</scope>
    <source>
        <strain evidence="2">1PO1SC</strain>
    </source>
</reference>
<organism evidence="1 2">
    <name type="scientific">Cytobacillus horneckiae</name>
    <dbReference type="NCBI Taxonomy" id="549687"/>
    <lineage>
        <taxon>Bacteria</taxon>
        <taxon>Bacillati</taxon>
        <taxon>Bacillota</taxon>
        <taxon>Bacilli</taxon>
        <taxon>Bacillales</taxon>
        <taxon>Bacillaceae</taxon>
        <taxon>Cytobacillus</taxon>
    </lineage>
</organism>
<dbReference type="SUPFAM" id="SSF47789">
    <property type="entry name" value="C-terminal domain of RNA polymerase alpha subunit"/>
    <property type="match status" value="1"/>
</dbReference>